<accession>A0A346PP19</accession>
<protein>
    <recommendedName>
        <fullName evidence="1">DUF362 domain-containing protein</fullName>
    </recommendedName>
</protein>
<reference evidence="3" key="1">
    <citation type="submission" date="2018-02" db="EMBL/GenBank/DDBJ databases">
        <title>Phenotypic and genomic properties of facultatively anaerobic sulfur-reducing natronoarchaea from hypersaline soda lakes.</title>
        <authorList>
            <person name="Sorokin D.Y."/>
            <person name="Kublanov I.V."/>
            <person name="Roman P."/>
            <person name="Sinninghe Damste J.S."/>
            <person name="Golyshin P.N."/>
            <person name="Rojo D."/>
            <person name="Ciordia S."/>
            <person name="Mena M.D.C."/>
            <person name="Ferrer M."/>
            <person name="Messina E."/>
            <person name="Smedile F."/>
            <person name="La Spada G."/>
            <person name="La Cono V."/>
            <person name="Yakimov M.M."/>
        </authorList>
    </citation>
    <scope>NUCLEOTIDE SEQUENCE [LARGE SCALE GENOMIC DNA]</scope>
    <source>
        <strain evidence="3">AArc-Mg</strain>
    </source>
</reference>
<dbReference type="Proteomes" id="UP000258613">
    <property type="component" value="Chromosome"/>
</dbReference>
<keyword evidence="3" id="KW-1185">Reference proteome</keyword>
<dbReference type="AlphaFoldDB" id="A0A346PP19"/>
<dbReference type="OrthoDB" id="346231at2157"/>
<organism evidence="2 3">
    <name type="scientific">Natrarchaeobaculum sulfurireducens</name>
    <dbReference type="NCBI Taxonomy" id="2044521"/>
    <lineage>
        <taxon>Archaea</taxon>
        <taxon>Methanobacteriati</taxon>
        <taxon>Methanobacteriota</taxon>
        <taxon>Stenosarchaea group</taxon>
        <taxon>Halobacteria</taxon>
        <taxon>Halobacteriales</taxon>
        <taxon>Natrialbaceae</taxon>
        <taxon>Natrarchaeobaculum</taxon>
    </lineage>
</organism>
<evidence type="ECO:0000313" key="2">
    <source>
        <dbReference type="EMBL" id="AXR81264.1"/>
    </source>
</evidence>
<feature type="domain" description="DUF362" evidence="1">
    <location>
        <begin position="62"/>
        <end position="189"/>
    </location>
</feature>
<evidence type="ECO:0000313" key="3">
    <source>
        <dbReference type="Proteomes" id="UP000258613"/>
    </source>
</evidence>
<dbReference type="Pfam" id="PF04015">
    <property type="entry name" value="DUF362"/>
    <property type="match status" value="1"/>
</dbReference>
<dbReference type="KEGG" id="nag:AArcMg_1248"/>
<proteinExistence type="predicted"/>
<evidence type="ECO:0000259" key="1">
    <source>
        <dbReference type="Pfam" id="PF04015"/>
    </source>
</evidence>
<name>A0A346PP19_9EURY</name>
<dbReference type="GeneID" id="37641740"/>
<sequence>MSRARATTVDEPVAVRGVAVDGAAHGGWVPDADERVDRLESPVASLLEADLSTFSDVDRITVVPDAHYPFHPSSGVVTDPAVVAAIVRVLEDRTDADLAIAGVSDEVIGFDRTAAHLGYTSLLERVDAELVDLAEDARTDRLLETGGRTTTVSIPDRLATGATIVVPSLRPTAEGPIAGGMRTLARFATGAVDPDRAALGATRAVDPALCVLDATTAYAGTSAATNALFAGPTAAVDALGSSLLERSFAADGALSQAFDERTSISVDSVGGGKLALETIRDRLDSGELPPRESTHPAVTAAYRLYAAVAGDAVPPQLEGEPR</sequence>
<gene>
    <name evidence="2" type="ORF">AArcMg_1248</name>
</gene>
<dbReference type="RefSeq" id="WP_117367975.1">
    <property type="nucleotide sequence ID" value="NZ_CP027033.1"/>
</dbReference>
<dbReference type="EMBL" id="CP027033">
    <property type="protein sequence ID" value="AXR81264.1"/>
    <property type="molecule type" value="Genomic_DNA"/>
</dbReference>
<dbReference type="InterPro" id="IPR007160">
    <property type="entry name" value="DUF362"/>
</dbReference>